<sequence length="336" mass="34878">MTTTTTLSRRSFMASAAALAALGLAGCGSQGGSSAAPSTEGADAPKPMKLKVGTLPTEDLLPLWVALSKGLAEGKVEFEVVPFQAATELIAGISSGAVDMAMTDPMVAASVTAGGTPLQLAWVTLGETAQQGRFGIMTSPKTGITSLSQLDGVPVGVGSNTILEYVMDRLMLDAGIPQSGIKVEEMQKLPVRFQAMMAGEVKAAALPGSLLALGEAKGCITLADDTAGDNISQSVMAVRQNVIESPAGAAAVEALTEVWDAAVALINADRESFRSVLLENANLSDAVKETYPISEYPMASKPTSAMVDPVLTWMRDKGYLTVGLRYDESTGKFIKE</sequence>
<feature type="domain" description="Solute-binding protein family 3/N-terminal" evidence="5">
    <location>
        <begin position="49"/>
        <end position="286"/>
    </location>
</feature>
<dbReference type="InterPro" id="IPR006311">
    <property type="entry name" value="TAT_signal"/>
</dbReference>
<dbReference type="KEGG" id="bwa:HLV38_04720"/>
<evidence type="ECO:0000256" key="1">
    <source>
        <dbReference type="ARBA" id="ARBA00004418"/>
    </source>
</evidence>
<dbReference type="GO" id="GO:0042597">
    <property type="term" value="C:periplasmic space"/>
    <property type="evidence" value="ECO:0007669"/>
    <property type="project" value="UniProtKB-SubCell"/>
</dbReference>
<comment type="subcellular location">
    <subcellularLocation>
        <location evidence="1">Periplasm</location>
    </subcellularLocation>
</comment>
<dbReference type="SUPFAM" id="SSF53850">
    <property type="entry name" value="Periplasmic binding protein-like II"/>
    <property type="match status" value="1"/>
</dbReference>
<dbReference type="PANTHER" id="PTHR30024:SF47">
    <property type="entry name" value="TAURINE-BINDING PERIPLASMIC PROTEIN"/>
    <property type="match status" value="1"/>
</dbReference>
<evidence type="ECO:0000259" key="5">
    <source>
        <dbReference type="SMART" id="SM00062"/>
    </source>
</evidence>
<proteinExistence type="inferred from homology"/>
<dbReference type="AlphaFoldDB" id="A0A6M8J7Y3"/>
<evidence type="ECO:0000313" key="7">
    <source>
        <dbReference type="Proteomes" id="UP000503297"/>
    </source>
</evidence>
<protein>
    <submittedName>
        <fullName evidence="6">PhnD/SsuA/transferrin family substrate-binding protein</fullName>
    </submittedName>
</protein>
<dbReference type="Proteomes" id="UP000503297">
    <property type="component" value="Chromosome"/>
</dbReference>
<evidence type="ECO:0000313" key="6">
    <source>
        <dbReference type="EMBL" id="QKF07499.1"/>
    </source>
</evidence>
<name>A0A6M8J7Y3_9ACTN</name>
<dbReference type="PANTHER" id="PTHR30024">
    <property type="entry name" value="ALIPHATIC SULFONATES-BINDING PROTEIN-RELATED"/>
    <property type="match status" value="1"/>
</dbReference>
<reference evidence="7" key="1">
    <citation type="submission" date="2020-05" db="EMBL/GenBank/DDBJ databases">
        <title>Novel species in genus Nocardioides.</title>
        <authorList>
            <person name="Zhang G."/>
        </authorList>
    </citation>
    <scope>NUCLEOTIDE SEQUENCE [LARGE SCALE GENOMIC DNA]</scope>
    <source>
        <strain evidence="7">zg-1050</strain>
    </source>
</reference>
<dbReference type="PROSITE" id="PS51318">
    <property type="entry name" value="TAT"/>
    <property type="match status" value="1"/>
</dbReference>
<comment type="similarity">
    <text evidence="2">Belongs to the bacterial solute-binding protein SsuA/TauA family.</text>
</comment>
<feature type="chain" id="PRO_5039456904" evidence="4">
    <location>
        <begin position="21"/>
        <end position="336"/>
    </location>
</feature>
<accession>A0A6M8J7Y3</accession>
<keyword evidence="3 4" id="KW-0732">Signal</keyword>
<dbReference type="Gene3D" id="3.40.190.10">
    <property type="entry name" value="Periplasmic binding protein-like II"/>
    <property type="match status" value="2"/>
</dbReference>
<evidence type="ECO:0000256" key="4">
    <source>
        <dbReference type="SAM" id="SignalP"/>
    </source>
</evidence>
<feature type="signal peptide" evidence="4">
    <location>
        <begin position="1"/>
        <end position="20"/>
    </location>
</feature>
<organism evidence="6 7">
    <name type="scientific">Berryella wangjianweii</name>
    <dbReference type="NCBI Taxonomy" id="2734634"/>
    <lineage>
        <taxon>Bacteria</taxon>
        <taxon>Bacillati</taxon>
        <taxon>Actinomycetota</taxon>
        <taxon>Coriobacteriia</taxon>
        <taxon>Eggerthellales</taxon>
        <taxon>Eggerthellaceae</taxon>
        <taxon>Berryella</taxon>
    </lineage>
</organism>
<dbReference type="Pfam" id="PF12974">
    <property type="entry name" value="Phosphonate-bd"/>
    <property type="match status" value="1"/>
</dbReference>
<gene>
    <name evidence="6" type="ORF">HLV38_04720</name>
</gene>
<dbReference type="SMART" id="SM00062">
    <property type="entry name" value="PBPb"/>
    <property type="match status" value="1"/>
</dbReference>
<keyword evidence="7" id="KW-1185">Reference proteome</keyword>
<dbReference type="RefSeq" id="WP_172300696.1">
    <property type="nucleotide sequence ID" value="NZ_CP053716.1"/>
</dbReference>
<evidence type="ECO:0000256" key="2">
    <source>
        <dbReference type="ARBA" id="ARBA00010742"/>
    </source>
</evidence>
<dbReference type="EMBL" id="CP053716">
    <property type="protein sequence ID" value="QKF07499.1"/>
    <property type="molecule type" value="Genomic_DNA"/>
</dbReference>
<evidence type="ECO:0000256" key="3">
    <source>
        <dbReference type="ARBA" id="ARBA00022729"/>
    </source>
</evidence>
<dbReference type="InterPro" id="IPR001638">
    <property type="entry name" value="Solute-binding_3/MltF_N"/>
</dbReference>